<name>A0A8H3L9Q8_9GLOM</name>
<organism evidence="1 2">
    <name type="scientific">Rhizophagus clarus</name>
    <dbReference type="NCBI Taxonomy" id="94130"/>
    <lineage>
        <taxon>Eukaryota</taxon>
        <taxon>Fungi</taxon>
        <taxon>Fungi incertae sedis</taxon>
        <taxon>Mucoromycota</taxon>
        <taxon>Glomeromycotina</taxon>
        <taxon>Glomeromycetes</taxon>
        <taxon>Glomerales</taxon>
        <taxon>Glomeraceae</taxon>
        <taxon>Rhizophagus</taxon>
    </lineage>
</organism>
<evidence type="ECO:0000313" key="2">
    <source>
        <dbReference type="Proteomes" id="UP000615446"/>
    </source>
</evidence>
<protein>
    <submittedName>
        <fullName evidence="1">Uncharacterized protein</fullName>
    </submittedName>
</protein>
<accession>A0A8H3L9Q8</accession>
<gene>
    <name evidence="1" type="ORF">RCL2_001140600</name>
</gene>
<dbReference type="AlphaFoldDB" id="A0A8H3L9Q8"/>
<evidence type="ECO:0000313" key="1">
    <source>
        <dbReference type="EMBL" id="GES84282.1"/>
    </source>
</evidence>
<dbReference type="Proteomes" id="UP000615446">
    <property type="component" value="Unassembled WGS sequence"/>
</dbReference>
<reference evidence="1" key="1">
    <citation type="submission" date="2019-10" db="EMBL/GenBank/DDBJ databases">
        <title>Conservation and host-specific expression of non-tandemly repeated heterogenous ribosome RNA gene in arbuscular mycorrhizal fungi.</title>
        <authorList>
            <person name="Maeda T."/>
            <person name="Kobayashi Y."/>
            <person name="Nakagawa T."/>
            <person name="Ezawa T."/>
            <person name="Yamaguchi K."/>
            <person name="Bino T."/>
            <person name="Nishimoto Y."/>
            <person name="Shigenobu S."/>
            <person name="Kawaguchi M."/>
        </authorList>
    </citation>
    <scope>NUCLEOTIDE SEQUENCE</scope>
    <source>
        <strain evidence="1">HR1</strain>
    </source>
</reference>
<proteinExistence type="predicted"/>
<sequence length="94" mass="11000">MPECLYEKNVNFDSSYRIQKNLVTSQVVCTFKKKTSDFPEERSPVLPLLQESPLNLIFPRPQESPLEFLILPLPQESLLEEAPKKRGRRGRERK</sequence>
<comment type="caution">
    <text evidence="1">The sequence shown here is derived from an EMBL/GenBank/DDBJ whole genome shotgun (WGS) entry which is preliminary data.</text>
</comment>
<dbReference type="EMBL" id="BLAL01000079">
    <property type="protein sequence ID" value="GES84282.1"/>
    <property type="molecule type" value="Genomic_DNA"/>
</dbReference>